<reference evidence="1 2" key="1">
    <citation type="submission" date="2013-02" db="EMBL/GenBank/DDBJ databases">
        <title>Draft genome sequence of Amycolatopsis vancoresmycina strain DSM 44592T.</title>
        <authorList>
            <person name="Kumar S."/>
            <person name="Kaur N."/>
            <person name="Kaur C."/>
            <person name="Raghava G.P.S."/>
            <person name="Mayilraj S."/>
        </authorList>
    </citation>
    <scope>NUCLEOTIDE SEQUENCE [LARGE SCALE GENOMIC DNA]</scope>
    <source>
        <strain evidence="1 2">DSM 44592</strain>
    </source>
</reference>
<dbReference type="Proteomes" id="UP000014139">
    <property type="component" value="Unassembled WGS sequence"/>
</dbReference>
<evidence type="ECO:0000313" key="1">
    <source>
        <dbReference type="EMBL" id="EOD68347.1"/>
    </source>
</evidence>
<dbReference type="EMBL" id="AOUO01000146">
    <property type="protein sequence ID" value="EOD68347.1"/>
    <property type="molecule type" value="Genomic_DNA"/>
</dbReference>
<dbReference type="AlphaFoldDB" id="R1GAE6"/>
<gene>
    <name evidence="1" type="ORF">H480_11657</name>
</gene>
<sequence>MTAVTAPSDALRRLLDLLASGASTEQLAHVVVAARAEGALGPADL</sequence>
<protein>
    <submittedName>
        <fullName evidence="1">GAF domain-containing protein</fullName>
    </submittedName>
</protein>
<organism evidence="1 2">
    <name type="scientific">Amycolatopsis vancoresmycina DSM 44592</name>
    <dbReference type="NCBI Taxonomy" id="1292037"/>
    <lineage>
        <taxon>Bacteria</taxon>
        <taxon>Bacillati</taxon>
        <taxon>Actinomycetota</taxon>
        <taxon>Actinomycetes</taxon>
        <taxon>Pseudonocardiales</taxon>
        <taxon>Pseudonocardiaceae</taxon>
        <taxon>Amycolatopsis</taxon>
    </lineage>
</organism>
<feature type="non-terminal residue" evidence="1">
    <location>
        <position position="45"/>
    </location>
</feature>
<keyword evidence="2" id="KW-1185">Reference proteome</keyword>
<accession>R1GAE6</accession>
<comment type="caution">
    <text evidence="1">The sequence shown here is derived from an EMBL/GenBank/DDBJ whole genome shotgun (WGS) entry which is preliminary data.</text>
</comment>
<evidence type="ECO:0000313" key="2">
    <source>
        <dbReference type="Proteomes" id="UP000014139"/>
    </source>
</evidence>
<proteinExistence type="predicted"/>
<name>R1GAE6_9PSEU</name>